<sequence length="473" mass="54629">MEMEDQYGISDLRQFISRAAASPAQFAPYAPPPQLPPELSHRHSATTVKHQQLAHYEMLVVSRHVDVLHHHQHQEQFNSDSTTTTATAAATNFDGRDGSCARWPRQETLTLLEVRSRLDHKFKESNQKSPLWDQVARIMSDEHGYHRSGKKCREKFENLYKYYKKTKEGKAGRQDGKHYRFFRQLEALYGSSNPTSTAYNQIPRNNPHFCNDHQPNNSLSLSTSSDDFDASSSDGDDLASIESNGSRKKRKGTCWKAKIQEFIDMHMKKMMEKQETWFEKMMSTMEGREQEMMARQEERRRQEAAWVEREQKFWAWIEARDSTLLKALDTLMSNQWSEPELTRLIQLRTSLESRFHQCGFSEEVLWEDIAAKMACLGYERSAIVCKEKWDSINKQLLLQEKTKDLANNHKGLFMNQVGNEGSSPLSHNSNMNNNVGSVMNDNCLRFFLGDGESLGWEGTNYGMKLNKGENQCA</sequence>
<evidence type="ECO:0000256" key="4">
    <source>
        <dbReference type="ARBA" id="ARBA00023125"/>
    </source>
</evidence>
<dbReference type="InterPro" id="IPR044822">
    <property type="entry name" value="Myb_DNA-bind_4"/>
</dbReference>
<dbReference type="SMART" id="SM00717">
    <property type="entry name" value="SANT"/>
    <property type="match status" value="2"/>
</dbReference>
<dbReference type="CDD" id="cd12203">
    <property type="entry name" value="GT1"/>
    <property type="match status" value="2"/>
</dbReference>
<dbReference type="GO" id="GO:0003677">
    <property type="term" value="F:DNA binding"/>
    <property type="evidence" value="ECO:0007669"/>
    <property type="project" value="UniProtKB-KW"/>
</dbReference>
<dbReference type="Proteomes" id="UP001153076">
    <property type="component" value="Unassembled WGS sequence"/>
</dbReference>
<keyword evidence="6" id="KW-0539">Nucleus</keyword>
<dbReference type="FunFam" id="1.10.10.60:FF:000342">
    <property type="entry name" value="trihelix transcription factor PTL-like"/>
    <property type="match status" value="1"/>
</dbReference>
<feature type="domain" description="Myb-like" evidence="8">
    <location>
        <begin position="334"/>
        <end position="393"/>
    </location>
</feature>
<dbReference type="EMBL" id="JAKOGI010001759">
    <property type="protein sequence ID" value="KAJ8424150.1"/>
    <property type="molecule type" value="Genomic_DNA"/>
</dbReference>
<dbReference type="PANTHER" id="PTHR21654:SF60">
    <property type="entry name" value="TRIHELIX TRANSCRIPTION FACTOR PTL"/>
    <property type="match status" value="1"/>
</dbReference>
<accession>A0A9Q1GP67</accession>
<dbReference type="Gene3D" id="1.10.10.60">
    <property type="entry name" value="Homeodomain-like"/>
    <property type="match status" value="2"/>
</dbReference>
<evidence type="ECO:0000256" key="6">
    <source>
        <dbReference type="ARBA" id="ARBA00023242"/>
    </source>
</evidence>
<dbReference type="GO" id="GO:0006355">
    <property type="term" value="P:regulation of DNA-templated transcription"/>
    <property type="evidence" value="ECO:0007669"/>
    <property type="project" value="UniProtKB-ARBA"/>
</dbReference>
<evidence type="ECO:0000259" key="8">
    <source>
        <dbReference type="PROSITE" id="PS50090"/>
    </source>
</evidence>
<protein>
    <recommendedName>
        <fullName evidence="8">Myb-like domain-containing protein</fullName>
    </recommendedName>
</protein>
<evidence type="ECO:0000313" key="9">
    <source>
        <dbReference type="EMBL" id="KAJ8424150.1"/>
    </source>
</evidence>
<comment type="caution">
    <text evidence="9">The sequence shown here is derived from an EMBL/GenBank/DDBJ whole genome shotgun (WGS) entry which is preliminary data.</text>
</comment>
<dbReference type="Pfam" id="PF13837">
    <property type="entry name" value="Myb_DNA-bind_4"/>
    <property type="match status" value="2"/>
</dbReference>
<proteinExistence type="predicted"/>
<evidence type="ECO:0000256" key="1">
    <source>
        <dbReference type="ARBA" id="ARBA00004123"/>
    </source>
</evidence>
<feature type="region of interest" description="Disordered" evidence="7">
    <location>
        <begin position="194"/>
        <end position="245"/>
    </location>
</feature>
<feature type="compositionally biased region" description="Acidic residues" evidence="7">
    <location>
        <begin position="226"/>
        <end position="239"/>
    </location>
</feature>
<reference evidence="9" key="1">
    <citation type="submission" date="2022-04" db="EMBL/GenBank/DDBJ databases">
        <title>Carnegiea gigantea Genome sequencing and assembly v2.</title>
        <authorList>
            <person name="Copetti D."/>
            <person name="Sanderson M.J."/>
            <person name="Burquez A."/>
            <person name="Wojciechowski M.F."/>
        </authorList>
    </citation>
    <scope>NUCLEOTIDE SEQUENCE</scope>
    <source>
        <strain evidence="9">SGP5-SGP5p</strain>
        <tissue evidence="9">Aerial part</tissue>
    </source>
</reference>
<keyword evidence="4" id="KW-0238">DNA-binding</keyword>
<keyword evidence="5" id="KW-0804">Transcription</keyword>
<evidence type="ECO:0000256" key="3">
    <source>
        <dbReference type="ARBA" id="ARBA00023015"/>
    </source>
</evidence>
<evidence type="ECO:0000256" key="2">
    <source>
        <dbReference type="ARBA" id="ARBA00022737"/>
    </source>
</evidence>
<dbReference type="AlphaFoldDB" id="A0A9Q1GP67"/>
<keyword evidence="10" id="KW-1185">Reference proteome</keyword>
<keyword evidence="2" id="KW-0677">Repeat</keyword>
<dbReference type="PANTHER" id="PTHR21654">
    <property type="entry name" value="FI21293P1"/>
    <property type="match status" value="1"/>
</dbReference>
<evidence type="ECO:0000256" key="5">
    <source>
        <dbReference type="ARBA" id="ARBA00023163"/>
    </source>
</evidence>
<feature type="domain" description="Myb-like" evidence="8">
    <location>
        <begin position="102"/>
        <end position="160"/>
    </location>
</feature>
<dbReference type="OrthoDB" id="1919525at2759"/>
<feature type="compositionally biased region" description="Polar residues" evidence="7">
    <location>
        <begin position="194"/>
        <end position="204"/>
    </location>
</feature>
<comment type="subcellular location">
    <subcellularLocation>
        <location evidence="1">Nucleus</location>
    </subcellularLocation>
</comment>
<dbReference type="GO" id="GO:0005634">
    <property type="term" value="C:nucleus"/>
    <property type="evidence" value="ECO:0007669"/>
    <property type="project" value="UniProtKB-SubCell"/>
</dbReference>
<evidence type="ECO:0000313" key="10">
    <source>
        <dbReference type="Proteomes" id="UP001153076"/>
    </source>
</evidence>
<name>A0A9Q1GP67_9CARY</name>
<feature type="region of interest" description="Disordered" evidence="7">
    <location>
        <begin position="25"/>
        <end position="46"/>
    </location>
</feature>
<evidence type="ECO:0000256" key="7">
    <source>
        <dbReference type="SAM" id="MobiDB-lite"/>
    </source>
</evidence>
<keyword evidence="3" id="KW-0805">Transcription regulation</keyword>
<dbReference type="InterPro" id="IPR001005">
    <property type="entry name" value="SANT/Myb"/>
</dbReference>
<organism evidence="9 10">
    <name type="scientific">Carnegiea gigantea</name>
    <dbReference type="NCBI Taxonomy" id="171969"/>
    <lineage>
        <taxon>Eukaryota</taxon>
        <taxon>Viridiplantae</taxon>
        <taxon>Streptophyta</taxon>
        <taxon>Embryophyta</taxon>
        <taxon>Tracheophyta</taxon>
        <taxon>Spermatophyta</taxon>
        <taxon>Magnoliopsida</taxon>
        <taxon>eudicotyledons</taxon>
        <taxon>Gunneridae</taxon>
        <taxon>Pentapetalae</taxon>
        <taxon>Caryophyllales</taxon>
        <taxon>Cactineae</taxon>
        <taxon>Cactaceae</taxon>
        <taxon>Cactoideae</taxon>
        <taxon>Echinocereeae</taxon>
        <taxon>Carnegiea</taxon>
    </lineage>
</organism>
<dbReference type="PROSITE" id="PS50090">
    <property type="entry name" value="MYB_LIKE"/>
    <property type="match status" value="2"/>
</dbReference>
<dbReference type="FunFam" id="1.10.10.60:FF:000061">
    <property type="entry name" value="Trihelix transcription factor GT-2"/>
    <property type="match status" value="1"/>
</dbReference>
<gene>
    <name evidence="9" type="ORF">Cgig2_009149</name>
</gene>